<organism evidence="1 2">
    <name type="scientific">Salinarimonas ramus</name>
    <dbReference type="NCBI Taxonomy" id="690164"/>
    <lineage>
        <taxon>Bacteria</taxon>
        <taxon>Pseudomonadati</taxon>
        <taxon>Pseudomonadota</taxon>
        <taxon>Alphaproteobacteria</taxon>
        <taxon>Hyphomicrobiales</taxon>
        <taxon>Salinarimonadaceae</taxon>
        <taxon>Salinarimonas</taxon>
    </lineage>
</organism>
<comment type="caution">
    <text evidence="1">The sequence shown here is derived from an EMBL/GenBank/DDBJ whole genome shotgun (WGS) entry which is preliminary data.</text>
</comment>
<evidence type="ECO:0000313" key="2">
    <source>
        <dbReference type="Proteomes" id="UP000600449"/>
    </source>
</evidence>
<proteinExistence type="predicted"/>
<protein>
    <submittedName>
        <fullName evidence="1">Uncharacterized protein</fullName>
    </submittedName>
</protein>
<sequence length="210" mass="21804">MLAFGLLDLWKVRAGRRAAVSLLSPFVARSQARLAARRADAGTREPTTAVGLGALGRLGGLDRLAGLGDVEDTSDSVWLDPYLVGFLATLITLVAKRKTGPLNEEALASVQEGAFSALTGLDGGLFGVELVLAGQSPSRAFAEGCLDGGRFYALLTGDAPPRGDAETPDWAAGFFHQPPPEPALAVESAATAALTPFDAWDAFVEPRLGA</sequence>
<keyword evidence="2" id="KW-1185">Reference proteome</keyword>
<accession>A0A917QBP4</accession>
<dbReference type="AlphaFoldDB" id="A0A917QBP4"/>
<name>A0A917QBP4_9HYPH</name>
<dbReference type="RefSeq" id="WP_188913833.1">
    <property type="nucleotide sequence ID" value="NZ_BMMF01000008.1"/>
</dbReference>
<gene>
    <name evidence="1" type="ORF">GCM10011322_27730</name>
</gene>
<dbReference type="EMBL" id="BMMF01000008">
    <property type="protein sequence ID" value="GGK39116.1"/>
    <property type="molecule type" value="Genomic_DNA"/>
</dbReference>
<dbReference type="Proteomes" id="UP000600449">
    <property type="component" value="Unassembled WGS sequence"/>
</dbReference>
<reference evidence="1 2" key="1">
    <citation type="journal article" date="2014" name="Int. J. Syst. Evol. Microbiol.">
        <title>Complete genome sequence of Corynebacterium casei LMG S-19264T (=DSM 44701T), isolated from a smear-ripened cheese.</title>
        <authorList>
            <consortium name="US DOE Joint Genome Institute (JGI-PGF)"/>
            <person name="Walter F."/>
            <person name="Albersmeier A."/>
            <person name="Kalinowski J."/>
            <person name="Ruckert C."/>
        </authorList>
    </citation>
    <scope>NUCLEOTIDE SEQUENCE [LARGE SCALE GENOMIC DNA]</scope>
    <source>
        <strain evidence="1 2">CGMCC 1.9161</strain>
    </source>
</reference>
<evidence type="ECO:0000313" key="1">
    <source>
        <dbReference type="EMBL" id="GGK39116.1"/>
    </source>
</evidence>